<proteinExistence type="predicted"/>
<evidence type="ECO:0000313" key="1">
    <source>
        <dbReference type="EMBL" id="RAQ28114.1"/>
    </source>
</evidence>
<organism evidence="1 2">
    <name type="scientific">Hydrogeniiclostridium mannosilyticum</name>
    <dbReference type="NCBI Taxonomy" id="2764322"/>
    <lineage>
        <taxon>Bacteria</taxon>
        <taxon>Bacillati</taxon>
        <taxon>Bacillota</taxon>
        <taxon>Clostridia</taxon>
        <taxon>Eubacteriales</taxon>
        <taxon>Acutalibacteraceae</taxon>
        <taxon>Hydrogeniiclostridium</taxon>
    </lineage>
</organism>
<evidence type="ECO:0000313" key="2">
    <source>
        <dbReference type="Proteomes" id="UP000249377"/>
    </source>
</evidence>
<gene>
    <name evidence="1" type="ORF">DPQ25_10150</name>
</gene>
<reference evidence="1 2" key="1">
    <citation type="submission" date="2018-06" db="EMBL/GenBank/DDBJ databases">
        <title>Noncontiguous genome sequence of Ruminococcaceae bacterium ASD2818.</title>
        <authorList>
            <person name="Chaplin A.V."/>
            <person name="Sokolova S.R."/>
            <person name="Kochetkova T.O."/>
            <person name="Goltsov A.Y."/>
            <person name="Trofimov D.Y."/>
            <person name="Efimov B.A."/>
        </authorList>
    </citation>
    <scope>NUCLEOTIDE SEQUENCE [LARGE SCALE GENOMIC DNA]</scope>
    <source>
        <strain evidence="1 2">ASD2818</strain>
    </source>
</reference>
<comment type="caution">
    <text evidence="1">The sequence shown here is derived from an EMBL/GenBank/DDBJ whole genome shotgun (WGS) entry which is preliminary data.</text>
</comment>
<dbReference type="AlphaFoldDB" id="A0A328UA63"/>
<accession>A0A328UA63</accession>
<protein>
    <submittedName>
        <fullName evidence="1">Uncharacterized protein</fullName>
    </submittedName>
</protein>
<sequence>MLFSIINLLHARSGHCFRALARPGPGRAAGRAVFISIIAEKSAVYNKISGSTRAAGGNSTDNGRYKTMRKMKGNAGRITAAPRAQRENSPAVWQHIKSIGIIYCKTKTGKGKRLCIFLLYFYINDNKNNK</sequence>
<name>A0A328UA63_9FIRM</name>
<dbReference type="Proteomes" id="UP000249377">
    <property type="component" value="Unassembled WGS sequence"/>
</dbReference>
<keyword evidence="2" id="KW-1185">Reference proteome</keyword>
<dbReference type="EMBL" id="QLYR01000007">
    <property type="protein sequence ID" value="RAQ28114.1"/>
    <property type="molecule type" value="Genomic_DNA"/>
</dbReference>